<feature type="coiled-coil region" evidence="8">
    <location>
        <begin position="464"/>
        <end position="495"/>
    </location>
</feature>
<feature type="coiled-coil region" evidence="8">
    <location>
        <begin position="823"/>
        <end position="860"/>
    </location>
</feature>
<comment type="function">
    <text evidence="8">Probable methyltransferase involved in the processing of the 34S pre-rRNA to 18S rRNA and in 40S ribosomal subunit formation.</text>
</comment>
<dbReference type="HAMAP" id="MF_01547">
    <property type="entry name" value="RNA_methyltr_E"/>
    <property type="match status" value="1"/>
</dbReference>
<proteinExistence type="inferred from homology"/>
<reference evidence="13" key="1">
    <citation type="submission" date="2019-08" db="EMBL/GenBank/DDBJ databases">
        <title>Phocoena sinus (Vaquita) genome, mPhoSin1, primary haplotype.</title>
        <authorList>
            <person name="Morin P."/>
            <person name="Mountcastle J."/>
            <person name="Fungtammasan C."/>
            <person name="Rhie A."/>
            <person name="Rojas-Bracho L."/>
            <person name="Smith C.R."/>
            <person name="Taylor B.L."/>
            <person name="Gulland F.M.D."/>
            <person name="Musser W."/>
            <person name="Houck M."/>
            <person name="Haase B."/>
            <person name="Paez S."/>
            <person name="Howe K."/>
            <person name="Torrance J."/>
            <person name="Formenti G."/>
            <person name="Phillippy A."/>
            <person name="Ryder O."/>
            <person name="Jarvis E.D."/>
            <person name="Fedrigo O."/>
        </authorList>
    </citation>
    <scope>NUCLEOTIDE SEQUENCE [LARGE SCALE GENOMIC DNA]</scope>
</reference>
<sequence length="930" mass="105351">MGSRSHRSSHLLGFHRVFHSRPCLDPPGAALTQQIRSQLPTYKTWGQKIFVATLKMAENLEPGTRATQAEAEIRLLPTRAASRVVEMVLGRVALPRSTMGKKGKVGKSRRDKFYHLAKETGYRSRSAFKLIQLNRRFQFLQKARALLDLCAAPGGWLQVATKFMPVSSLIVGVDLVPIKPLPNVVTLQEDITTERCRQALRKELKTWKVDVVLNDGAPNVGASWVHDAYSQAHLTLMALRLACDFLSRGGCFITKVFRSRDYQPLLWIFQQLFRRVQATKPQASRHESAEIFVVCQGFLAPDKVDSKFFDPKFAFKEVEVQAKTVTELVTKKKPKAEGYAEGDLTLYHRTSVTDFLRAANPVDFLSKASEISLDDEELARHPATTEDIRACCQDIRVLGRKELRALLNWRTKLRRYVAKKLKEQAKALDISLSSGEEEEGEEEESAAGMGPQPSEEEELDRTLAEMKAQEVAELKRKKKKLLREQRKQRERVELKMDLPGVSIADEGETGMFSLRTIRGHQLLEEVTQGDMSAADTFLSDLPRDDIYISDVEEDDTSLDSDLDPEELAGVREPQSLKDQKCVRFAEVQDGKEEEEEENPLLVPLEEKALLQEEQASLWFSKDGFSGIGDDADEALEISQAQLLYESRHKGQQLPPPPSGVKMENKPPPCQDEAPERAEAPSGTEAATGPGGEERDDSSDSDSSSSEGEESWKPRGRKKRSRGPKSDDDDVGFEVVPIKDPVKHRILDPEGLALGAIIASSKKAKRDLIDDSFSRYTFNEDEDELPDWFVQEEKQHRIRQLPIDKKEVEHYRKRWREINARPIKKVAEAKARKKRRMLRKLEQTKKKAEAVVNTVDISEREKAAQLRSLYKKAGLGKEKRQVTYVVAKKGVGRKVGRPAGVRGHFKVVDSRMKKDQRAQQRKEQKKKHKRK</sequence>
<feature type="binding site" evidence="8">
    <location>
        <position position="190"/>
    </location>
    <ligand>
        <name>S-adenosyl-L-methionine</name>
        <dbReference type="ChEBI" id="CHEBI:59789"/>
    </ligand>
</feature>
<dbReference type="Ensembl" id="ENSPSNT00000026547.1">
    <property type="protein sequence ID" value="ENSPSNP00000023597.1"/>
    <property type="gene ID" value="ENSPSNG00000017247.1"/>
</dbReference>
<dbReference type="GO" id="GO:0008650">
    <property type="term" value="F:rRNA (uridine-2'-O-)-methyltransferase activity"/>
    <property type="evidence" value="ECO:0007669"/>
    <property type="project" value="TreeGrafter"/>
</dbReference>
<feature type="region of interest" description="Disordered" evidence="9">
    <location>
        <begin position="430"/>
        <end position="463"/>
    </location>
</feature>
<accession>A0A8C9E6S0</accession>
<dbReference type="InterPro" id="IPR029063">
    <property type="entry name" value="SAM-dependent_MTases_sf"/>
</dbReference>
<evidence type="ECO:0000313" key="13">
    <source>
        <dbReference type="Ensembl" id="ENSPSNP00000023597.1"/>
    </source>
</evidence>
<comment type="catalytic activity">
    <reaction evidence="8">
        <text>a ribonucleotide in rRNA + S-adenosyl-L-methionine = a 2'-O-methylribonucleotide in rRNA + S-adenosyl-L-homocysteine + H(+)</text>
        <dbReference type="Rhea" id="RHEA:48628"/>
        <dbReference type="Rhea" id="RHEA-COMP:12164"/>
        <dbReference type="Rhea" id="RHEA-COMP:12165"/>
        <dbReference type="ChEBI" id="CHEBI:15378"/>
        <dbReference type="ChEBI" id="CHEBI:57856"/>
        <dbReference type="ChEBI" id="CHEBI:59789"/>
        <dbReference type="ChEBI" id="CHEBI:90675"/>
        <dbReference type="ChEBI" id="CHEBI:90676"/>
    </reaction>
</comment>
<dbReference type="PANTHER" id="PTHR10920:SF13">
    <property type="entry name" value="PRE-RRNA 2'-O-RIBOSE RNA METHYLTRANSFERASE FTSJ3"/>
    <property type="match status" value="1"/>
</dbReference>
<dbReference type="InterPro" id="IPR015507">
    <property type="entry name" value="rRNA-MeTfrase_E"/>
</dbReference>
<feature type="compositionally biased region" description="Acidic residues" evidence="9">
    <location>
        <begin position="435"/>
        <end position="445"/>
    </location>
</feature>
<evidence type="ECO:0000256" key="2">
    <source>
        <dbReference type="ARBA" id="ARBA00022517"/>
    </source>
</evidence>
<dbReference type="GO" id="GO:0000466">
    <property type="term" value="P:maturation of 5.8S rRNA from tricistronic rRNA transcript (SSU-rRNA, 5.8S rRNA, LSU-rRNA)"/>
    <property type="evidence" value="ECO:0007669"/>
    <property type="project" value="TreeGrafter"/>
</dbReference>
<dbReference type="FunFam" id="3.40.50.150:FF:000004">
    <property type="entry name" value="AdoMet-dependent rRNA methyltransferase SPB1"/>
    <property type="match status" value="1"/>
</dbReference>
<dbReference type="SUPFAM" id="SSF53335">
    <property type="entry name" value="S-adenosyl-L-methionine-dependent methyltransferases"/>
    <property type="match status" value="1"/>
</dbReference>
<feature type="binding site" evidence="8">
    <location>
        <position position="174"/>
    </location>
    <ligand>
        <name>S-adenosyl-L-methionine</name>
        <dbReference type="ChEBI" id="CHEBI:59789"/>
    </ligand>
</feature>
<dbReference type="Pfam" id="PF07780">
    <property type="entry name" value="Spb1_C"/>
    <property type="match status" value="1"/>
</dbReference>
<evidence type="ECO:0000256" key="8">
    <source>
        <dbReference type="HAMAP-Rule" id="MF_03163"/>
    </source>
</evidence>
<feature type="binding site" evidence="8">
    <location>
        <position position="156"/>
    </location>
    <ligand>
        <name>S-adenosyl-L-methionine</name>
        <dbReference type="ChEBI" id="CHEBI:59789"/>
    </ligand>
</feature>
<gene>
    <name evidence="8 13" type="primary">FTSJ3</name>
</gene>
<dbReference type="GO" id="GO:0016435">
    <property type="term" value="F:rRNA (guanine) methyltransferase activity"/>
    <property type="evidence" value="ECO:0007669"/>
    <property type="project" value="TreeGrafter"/>
</dbReference>
<dbReference type="InterPro" id="IPR050082">
    <property type="entry name" value="RNA_methyltr_RlmE"/>
</dbReference>
<evidence type="ECO:0000256" key="7">
    <source>
        <dbReference type="ARBA" id="ARBA00023242"/>
    </source>
</evidence>
<evidence type="ECO:0000256" key="4">
    <source>
        <dbReference type="ARBA" id="ARBA00022603"/>
    </source>
</evidence>
<dbReference type="GO" id="GO:0005654">
    <property type="term" value="C:nucleoplasm"/>
    <property type="evidence" value="ECO:0007669"/>
    <property type="project" value="Ensembl"/>
</dbReference>
<evidence type="ECO:0000313" key="14">
    <source>
        <dbReference type="Proteomes" id="UP000694554"/>
    </source>
</evidence>
<evidence type="ECO:0000256" key="6">
    <source>
        <dbReference type="ARBA" id="ARBA00022691"/>
    </source>
</evidence>
<feature type="domain" description="DUF3381" evidence="12">
    <location>
        <begin position="330"/>
        <end position="491"/>
    </location>
</feature>
<evidence type="ECO:0000256" key="1">
    <source>
        <dbReference type="ARBA" id="ARBA00004604"/>
    </source>
</evidence>
<feature type="binding site" evidence="8">
    <location>
        <position position="154"/>
    </location>
    <ligand>
        <name>S-adenosyl-L-methionine</name>
        <dbReference type="ChEBI" id="CHEBI:59789"/>
    </ligand>
</feature>
<evidence type="ECO:0000259" key="11">
    <source>
        <dbReference type="Pfam" id="PF07780"/>
    </source>
</evidence>
<protein>
    <recommendedName>
        <fullName evidence="8">pre-rRNA processing protein FTSJ3</fullName>
        <ecNumber evidence="8">2.1.1.-</ecNumber>
    </recommendedName>
    <alternativeName>
        <fullName evidence="8">2'-O-ribose RNA methyltransferase SPB1 homolog</fullName>
    </alternativeName>
    <alternativeName>
        <fullName evidence="8">Protein ftsJ homolog 3</fullName>
    </alternativeName>
    <alternativeName>
        <fullName evidence="8">Putative rRNA methyltransferase 3</fullName>
    </alternativeName>
</protein>
<dbReference type="GO" id="GO:0000463">
    <property type="term" value="P:maturation of LSU-rRNA from tricistronic rRNA transcript (SSU-rRNA, 5.8S rRNA, LSU-rRNA)"/>
    <property type="evidence" value="ECO:0007669"/>
    <property type="project" value="TreeGrafter"/>
</dbReference>
<reference evidence="13" key="3">
    <citation type="submission" date="2025-09" db="UniProtKB">
        <authorList>
            <consortium name="Ensembl"/>
        </authorList>
    </citation>
    <scope>IDENTIFICATION</scope>
</reference>
<evidence type="ECO:0000259" key="12">
    <source>
        <dbReference type="Pfam" id="PF11861"/>
    </source>
</evidence>
<dbReference type="EC" id="2.1.1.-" evidence="8"/>
<feature type="compositionally biased region" description="Basic and acidic residues" evidence="9">
    <location>
        <begin position="905"/>
        <end position="921"/>
    </location>
</feature>
<feature type="active site" description="Proton acceptor" evidence="8">
    <location>
        <position position="255"/>
    </location>
</feature>
<evidence type="ECO:0000256" key="9">
    <source>
        <dbReference type="SAM" id="MobiDB-lite"/>
    </source>
</evidence>
<keyword evidence="8" id="KW-0175">Coiled coil</keyword>
<keyword evidence="3 8" id="KW-0698">rRNA processing</keyword>
<comment type="subcellular location">
    <subcellularLocation>
        <location evidence="1 8">Nucleus</location>
        <location evidence="1 8">Nucleolus</location>
    </subcellularLocation>
</comment>
<feature type="domain" description="Ribosomal RNA methyltransferase SPB1-like C-terminal" evidence="11">
    <location>
        <begin position="720"/>
        <end position="922"/>
    </location>
</feature>
<dbReference type="Proteomes" id="UP000694554">
    <property type="component" value="Chromosome 20"/>
</dbReference>
<keyword evidence="2 8" id="KW-0690">Ribosome biogenesis</keyword>
<keyword evidence="4 8" id="KW-0489">Methyltransferase</keyword>
<feature type="domain" description="Ribosomal RNA methyltransferase FtsJ" evidence="10">
    <location>
        <begin position="122"/>
        <end position="298"/>
    </location>
</feature>
<feature type="compositionally biased region" description="Basic residues" evidence="9">
    <location>
        <begin position="713"/>
        <end position="722"/>
    </location>
</feature>
<evidence type="ECO:0000259" key="10">
    <source>
        <dbReference type="Pfam" id="PF01728"/>
    </source>
</evidence>
<dbReference type="InterPro" id="IPR028589">
    <property type="entry name" value="SPB1-like"/>
</dbReference>
<dbReference type="InterPro" id="IPR024576">
    <property type="entry name" value="rRNA_MeTfrase_Spb1_DUF3381"/>
</dbReference>
<feature type="region of interest" description="Disordered" evidence="9">
    <location>
        <begin position="893"/>
        <end position="930"/>
    </location>
</feature>
<keyword evidence="7 8" id="KW-0539">Nucleus</keyword>
<dbReference type="GO" id="GO:0005730">
    <property type="term" value="C:nucleolus"/>
    <property type="evidence" value="ECO:0007669"/>
    <property type="project" value="UniProtKB-SubCell"/>
</dbReference>
<name>A0A8C9E6S0_PHOSS</name>
<dbReference type="InterPro" id="IPR002877">
    <property type="entry name" value="RNA_MeTrfase_FtsJ_dom"/>
</dbReference>
<dbReference type="GeneTree" id="ENSGT00550000075004"/>
<reference evidence="13" key="2">
    <citation type="submission" date="2025-08" db="UniProtKB">
        <authorList>
            <consortium name="Ensembl"/>
        </authorList>
    </citation>
    <scope>IDENTIFICATION</scope>
</reference>
<dbReference type="GO" id="GO:0005694">
    <property type="term" value="C:chromosome"/>
    <property type="evidence" value="ECO:0007669"/>
    <property type="project" value="Ensembl"/>
</dbReference>
<dbReference type="HAMAP" id="MF_03163">
    <property type="entry name" value="RNA_methyltr_E_SPB1"/>
    <property type="match status" value="1"/>
</dbReference>
<feature type="region of interest" description="Disordered" evidence="9">
    <location>
        <begin position="645"/>
        <end position="733"/>
    </location>
</feature>
<dbReference type="Gene3D" id="3.40.50.150">
    <property type="entry name" value="Vaccinia Virus protein VP39"/>
    <property type="match status" value="1"/>
</dbReference>
<evidence type="ECO:0000256" key="5">
    <source>
        <dbReference type="ARBA" id="ARBA00022679"/>
    </source>
</evidence>
<keyword evidence="6 8" id="KW-0949">S-adenosyl-L-methionine</keyword>
<comment type="subunit">
    <text evidence="8">Interacts with NIP7.</text>
</comment>
<dbReference type="GO" id="GO:0030687">
    <property type="term" value="C:preribosome, large subunit precursor"/>
    <property type="evidence" value="ECO:0007669"/>
    <property type="project" value="TreeGrafter"/>
</dbReference>
<dbReference type="Pfam" id="PF01728">
    <property type="entry name" value="FtsJ"/>
    <property type="match status" value="1"/>
</dbReference>
<keyword evidence="14" id="KW-1185">Reference proteome</keyword>
<dbReference type="AlphaFoldDB" id="A0A8C9E6S0"/>
<dbReference type="PANTHER" id="PTHR10920">
    <property type="entry name" value="RIBOSOMAL RNA METHYLTRANSFERASE"/>
    <property type="match status" value="1"/>
</dbReference>
<evidence type="ECO:0000256" key="3">
    <source>
        <dbReference type="ARBA" id="ARBA00022552"/>
    </source>
</evidence>
<dbReference type="Pfam" id="PF11861">
    <property type="entry name" value="DUF3381"/>
    <property type="match status" value="1"/>
</dbReference>
<feature type="binding site" evidence="8">
    <location>
        <position position="215"/>
    </location>
    <ligand>
        <name>S-adenosyl-L-methionine</name>
        <dbReference type="ChEBI" id="CHEBI:59789"/>
    </ligand>
</feature>
<dbReference type="InterPro" id="IPR012920">
    <property type="entry name" value="rRNA_MeTfrase_SPB1-like_C"/>
</dbReference>
<organism evidence="13 14">
    <name type="scientific">Phocoena sinus</name>
    <name type="common">Vaquita</name>
    <dbReference type="NCBI Taxonomy" id="42100"/>
    <lineage>
        <taxon>Eukaryota</taxon>
        <taxon>Metazoa</taxon>
        <taxon>Chordata</taxon>
        <taxon>Craniata</taxon>
        <taxon>Vertebrata</taxon>
        <taxon>Euteleostomi</taxon>
        <taxon>Mammalia</taxon>
        <taxon>Eutheria</taxon>
        <taxon>Laurasiatheria</taxon>
        <taxon>Artiodactyla</taxon>
        <taxon>Whippomorpha</taxon>
        <taxon>Cetacea</taxon>
        <taxon>Odontoceti</taxon>
        <taxon>Phocoenidae</taxon>
        <taxon>Phocoena</taxon>
    </lineage>
</organism>
<dbReference type="GO" id="GO:0030688">
    <property type="term" value="C:preribosome, small subunit precursor"/>
    <property type="evidence" value="ECO:0007669"/>
    <property type="project" value="UniProtKB-UniRule"/>
</dbReference>
<keyword evidence="5 8" id="KW-0808">Transferase</keyword>
<comment type="similarity">
    <text evidence="8">Belongs to the class I-like SAM-binding methyltransferase superfamily. RNA methyltransferase RlmE family. SPB1 subfamily.</text>
</comment>